<feature type="transmembrane region" description="Helical" evidence="1">
    <location>
        <begin position="186"/>
        <end position="203"/>
    </location>
</feature>
<keyword evidence="3" id="KW-1185">Reference proteome</keyword>
<dbReference type="Proteomes" id="UP001157114">
    <property type="component" value="Unassembled WGS sequence"/>
</dbReference>
<feature type="transmembrane region" description="Helical" evidence="1">
    <location>
        <begin position="105"/>
        <end position="124"/>
    </location>
</feature>
<keyword evidence="1" id="KW-1133">Transmembrane helix</keyword>
<keyword evidence="1" id="KW-0472">Membrane</keyword>
<dbReference type="RefSeq" id="WP_284240619.1">
    <property type="nucleotide sequence ID" value="NZ_BSSQ01000016.1"/>
</dbReference>
<evidence type="ECO:0000313" key="2">
    <source>
        <dbReference type="EMBL" id="GLX69848.1"/>
    </source>
</evidence>
<gene>
    <name evidence="2" type="ORF">MU1_41940</name>
</gene>
<reference evidence="2 3" key="1">
    <citation type="submission" date="2023-03" db="EMBL/GenBank/DDBJ databases">
        <title>Draft genome sequence of the bacteria which degrade cell wall of Tricholomamatutake.</title>
        <authorList>
            <person name="Konishi Y."/>
            <person name="Fukuta Y."/>
            <person name="Shirasaka N."/>
        </authorList>
    </citation>
    <scope>NUCLEOTIDE SEQUENCE [LARGE SCALE GENOMIC DNA]</scope>
    <source>
        <strain evidence="3">mu1</strain>
    </source>
</reference>
<feature type="transmembrane region" description="Helical" evidence="1">
    <location>
        <begin position="44"/>
        <end position="61"/>
    </location>
</feature>
<evidence type="ECO:0000256" key="1">
    <source>
        <dbReference type="SAM" id="Phobius"/>
    </source>
</evidence>
<feature type="transmembrane region" description="Helical" evidence="1">
    <location>
        <begin position="5"/>
        <end position="24"/>
    </location>
</feature>
<sequence length="212" mass="24409">MKKSWWILLLLSIAIMLPFVIPYLTFNPAGSRIEISSRTLQYPALVGHILLAMLAMLAGFLQFHRGIRQKNPALHARLGKTYVYAVFLSGGLALIVASYEPDFGRTLSFLFLDALWLITTAMGFRSAMKRDWKAHKQWMIRSFAMTLTAVSARALVPFLFLLYLLLHRFALPEGRMEMIEEVLNNNIWAAIVVNFILVEWFILRPRREQPLL</sequence>
<protein>
    <recommendedName>
        <fullName evidence="4">DUF2306 domain-containing protein</fullName>
    </recommendedName>
</protein>
<evidence type="ECO:0008006" key="4">
    <source>
        <dbReference type="Google" id="ProtNLM"/>
    </source>
</evidence>
<accession>A0ABQ6GHX6</accession>
<keyword evidence="1" id="KW-0812">Transmembrane</keyword>
<dbReference type="Pfam" id="PF10067">
    <property type="entry name" value="DUF2306"/>
    <property type="match status" value="1"/>
</dbReference>
<name>A0ABQ6GHX6_9BACL</name>
<dbReference type="InterPro" id="IPR018750">
    <property type="entry name" value="DUF2306_membrane"/>
</dbReference>
<proteinExistence type="predicted"/>
<organism evidence="2 3">
    <name type="scientific">Paenibacillus glycanilyticus</name>
    <dbReference type="NCBI Taxonomy" id="126569"/>
    <lineage>
        <taxon>Bacteria</taxon>
        <taxon>Bacillati</taxon>
        <taxon>Bacillota</taxon>
        <taxon>Bacilli</taxon>
        <taxon>Bacillales</taxon>
        <taxon>Paenibacillaceae</taxon>
        <taxon>Paenibacillus</taxon>
    </lineage>
</organism>
<feature type="transmembrane region" description="Helical" evidence="1">
    <location>
        <begin position="144"/>
        <end position="166"/>
    </location>
</feature>
<feature type="transmembrane region" description="Helical" evidence="1">
    <location>
        <begin position="82"/>
        <end position="99"/>
    </location>
</feature>
<dbReference type="EMBL" id="BSSQ01000016">
    <property type="protein sequence ID" value="GLX69848.1"/>
    <property type="molecule type" value="Genomic_DNA"/>
</dbReference>
<comment type="caution">
    <text evidence="2">The sequence shown here is derived from an EMBL/GenBank/DDBJ whole genome shotgun (WGS) entry which is preliminary data.</text>
</comment>
<evidence type="ECO:0000313" key="3">
    <source>
        <dbReference type="Proteomes" id="UP001157114"/>
    </source>
</evidence>